<dbReference type="GO" id="GO:0016020">
    <property type="term" value="C:membrane"/>
    <property type="evidence" value="ECO:0007669"/>
    <property type="project" value="UniProtKB-SubCell"/>
</dbReference>
<organism evidence="11 12">
    <name type="scientific">Paramicrosporidium saccamoebae</name>
    <dbReference type="NCBI Taxonomy" id="1246581"/>
    <lineage>
        <taxon>Eukaryota</taxon>
        <taxon>Fungi</taxon>
        <taxon>Fungi incertae sedis</taxon>
        <taxon>Cryptomycota</taxon>
        <taxon>Cryptomycota incertae sedis</taxon>
        <taxon>Paramicrosporidium</taxon>
    </lineage>
</organism>
<name>A0A2H9TIK3_9FUNG</name>
<keyword evidence="2 7" id="KW-0812">Transmembrane</keyword>
<dbReference type="Pfam" id="PF01595">
    <property type="entry name" value="CNNM"/>
    <property type="match status" value="1"/>
</dbReference>
<evidence type="ECO:0000256" key="7">
    <source>
        <dbReference type="PROSITE-ProRule" id="PRU01193"/>
    </source>
</evidence>
<accession>A0A2H9TIK3</accession>
<comment type="subcellular location">
    <subcellularLocation>
        <location evidence="1">Membrane</location>
        <topology evidence="1">Multi-pass membrane protein</topology>
    </subcellularLocation>
</comment>
<evidence type="ECO:0000259" key="9">
    <source>
        <dbReference type="PROSITE" id="PS51371"/>
    </source>
</evidence>
<comment type="caution">
    <text evidence="11">The sequence shown here is derived from an EMBL/GenBank/DDBJ whole genome shotgun (WGS) entry which is preliminary data.</text>
</comment>
<keyword evidence="4 7" id="KW-1133">Transmembrane helix</keyword>
<dbReference type="InterPro" id="IPR002550">
    <property type="entry name" value="CNNM"/>
</dbReference>
<keyword evidence="6" id="KW-0129">CBS domain</keyword>
<feature type="transmembrane region" description="Helical" evidence="8">
    <location>
        <begin position="90"/>
        <end position="110"/>
    </location>
</feature>
<dbReference type="OrthoDB" id="5353557at2759"/>
<keyword evidence="3" id="KW-0677">Repeat</keyword>
<dbReference type="InterPro" id="IPR000644">
    <property type="entry name" value="CBS_dom"/>
</dbReference>
<dbReference type="PANTHER" id="PTHR12064:SF97">
    <property type="entry name" value="METAL TRANSPORTER CNNM-5"/>
    <property type="match status" value="1"/>
</dbReference>
<evidence type="ECO:0000256" key="1">
    <source>
        <dbReference type="ARBA" id="ARBA00004141"/>
    </source>
</evidence>
<sequence>MLMTGLTIGLMSLDETTLQVIRNTGDEKQRRYAERIAPIRKDGYMLLIINETIPIVAEGFFSTGWAAVMLSTVLLLIFGEILPQAICTKYGLLIGGHFIWLVRLSIMLLYPVAYPTARFLEWMLGRAHGVVYKRAELKELVSIMGGRIELAPDEVKIIRGVLELRDKHPALIMTPLDQVYMLDAESVLDRKWVEEIVGRGYSRVPVYLGARDNIIGVVLVKRLLALNLSDPIPISQLPISPVPHVATEMSLFSILNDFQQGRSHLAIVTLDKKQLGILTMEDIIEEMIQEEIVDESDLQSGWQLGPTSPTIVDLLAASRRRAIT</sequence>
<evidence type="ECO:0000256" key="6">
    <source>
        <dbReference type="PROSITE-ProRule" id="PRU00703"/>
    </source>
</evidence>
<dbReference type="Proteomes" id="UP000240830">
    <property type="component" value="Unassembled WGS sequence"/>
</dbReference>
<dbReference type="PROSITE" id="PS51371">
    <property type="entry name" value="CBS"/>
    <property type="match status" value="1"/>
</dbReference>
<evidence type="ECO:0000256" key="4">
    <source>
        <dbReference type="ARBA" id="ARBA00022989"/>
    </source>
</evidence>
<dbReference type="GO" id="GO:0030026">
    <property type="term" value="P:intracellular manganese ion homeostasis"/>
    <property type="evidence" value="ECO:0007669"/>
    <property type="project" value="TreeGrafter"/>
</dbReference>
<evidence type="ECO:0000313" key="12">
    <source>
        <dbReference type="Proteomes" id="UP000240830"/>
    </source>
</evidence>
<dbReference type="STRING" id="1246581.A0A2H9TIK3"/>
<evidence type="ECO:0000256" key="5">
    <source>
        <dbReference type="ARBA" id="ARBA00023136"/>
    </source>
</evidence>
<dbReference type="InterPro" id="IPR045095">
    <property type="entry name" value="ACDP"/>
</dbReference>
<keyword evidence="12" id="KW-1185">Reference proteome</keyword>
<feature type="domain" description="CNNM transmembrane" evidence="10">
    <location>
        <begin position="1"/>
        <end position="154"/>
    </location>
</feature>
<dbReference type="InterPro" id="IPR044751">
    <property type="entry name" value="Ion_transp-like_CBS"/>
</dbReference>
<gene>
    <name evidence="11" type="ORF">PSACC_02664</name>
</gene>
<dbReference type="GO" id="GO:0005737">
    <property type="term" value="C:cytoplasm"/>
    <property type="evidence" value="ECO:0007669"/>
    <property type="project" value="TreeGrafter"/>
</dbReference>
<reference evidence="11 12" key="1">
    <citation type="submission" date="2016-10" db="EMBL/GenBank/DDBJ databases">
        <title>The genome of Paramicrosporidium saccamoebae is the missing link in understanding Cryptomycota and Microsporidia evolution.</title>
        <authorList>
            <person name="Quandt C.A."/>
            <person name="Beaudet D."/>
            <person name="Corsaro D."/>
            <person name="Michel R."/>
            <person name="Corradi N."/>
            <person name="James T."/>
        </authorList>
    </citation>
    <scope>NUCLEOTIDE SEQUENCE [LARGE SCALE GENOMIC DNA]</scope>
    <source>
        <strain evidence="11 12">KSL3</strain>
    </source>
</reference>
<dbReference type="FunFam" id="3.10.580.10:FF:000006">
    <property type="entry name" value="DUF21 and CBS domain protein"/>
    <property type="match status" value="1"/>
</dbReference>
<dbReference type="GO" id="GO:0010960">
    <property type="term" value="P:magnesium ion homeostasis"/>
    <property type="evidence" value="ECO:0007669"/>
    <property type="project" value="InterPro"/>
</dbReference>
<protein>
    <recommendedName>
        <fullName evidence="13">CNNM transmembrane domain-containing protein</fullName>
    </recommendedName>
</protein>
<evidence type="ECO:0000256" key="3">
    <source>
        <dbReference type="ARBA" id="ARBA00022737"/>
    </source>
</evidence>
<dbReference type="PROSITE" id="PS51846">
    <property type="entry name" value="CNNM"/>
    <property type="match status" value="1"/>
</dbReference>
<evidence type="ECO:0000259" key="10">
    <source>
        <dbReference type="PROSITE" id="PS51846"/>
    </source>
</evidence>
<keyword evidence="5 7" id="KW-0472">Membrane</keyword>
<evidence type="ECO:0008006" key="13">
    <source>
        <dbReference type="Google" id="ProtNLM"/>
    </source>
</evidence>
<dbReference type="AlphaFoldDB" id="A0A2H9TIK3"/>
<dbReference type="PANTHER" id="PTHR12064">
    <property type="entry name" value="METAL TRANSPORTER CNNM"/>
    <property type="match status" value="1"/>
</dbReference>
<proteinExistence type="predicted"/>
<dbReference type="SUPFAM" id="SSF54631">
    <property type="entry name" value="CBS-domain pair"/>
    <property type="match status" value="1"/>
</dbReference>
<dbReference type="Gene3D" id="3.10.580.10">
    <property type="entry name" value="CBS-domain"/>
    <property type="match status" value="1"/>
</dbReference>
<feature type="transmembrane region" description="Helical" evidence="8">
    <location>
        <begin position="55"/>
        <end position="78"/>
    </location>
</feature>
<dbReference type="EMBL" id="MTSL01000169">
    <property type="protein sequence ID" value="PJF17583.1"/>
    <property type="molecule type" value="Genomic_DNA"/>
</dbReference>
<dbReference type="CDD" id="cd04590">
    <property type="entry name" value="CBS_pair_CorC_HlyC_assoc"/>
    <property type="match status" value="1"/>
</dbReference>
<evidence type="ECO:0000313" key="11">
    <source>
        <dbReference type="EMBL" id="PJF17583.1"/>
    </source>
</evidence>
<feature type="domain" description="CBS" evidence="9">
    <location>
        <begin position="238"/>
        <end position="295"/>
    </location>
</feature>
<evidence type="ECO:0000256" key="8">
    <source>
        <dbReference type="SAM" id="Phobius"/>
    </source>
</evidence>
<evidence type="ECO:0000256" key="2">
    <source>
        <dbReference type="ARBA" id="ARBA00022692"/>
    </source>
</evidence>
<dbReference type="Pfam" id="PF00571">
    <property type="entry name" value="CBS"/>
    <property type="match status" value="1"/>
</dbReference>
<dbReference type="InterPro" id="IPR046342">
    <property type="entry name" value="CBS_dom_sf"/>
</dbReference>